<evidence type="ECO:0000256" key="6">
    <source>
        <dbReference type="ARBA" id="ARBA00022692"/>
    </source>
</evidence>
<keyword evidence="14" id="KW-1185">Reference proteome</keyword>
<dbReference type="Proteomes" id="UP000319342">
    <property type="component" value="Chromosome"/>
</dbReference>
<dbReference type="EMBL" id="CP036290">
    <property type="protein sequence ID" value="QDU84759.1"/>
    <property type="molecule type" value="Genomic_DNA"/>
</dbReference>
<comment type="subcellular location">
    <subcellularLocation>
        <location evidence="1">Cell inner membrane</location>
        <topology evidence="1">Single-pass membrane protein</topology>
    </subcellularLocation>
</comment>
<comment type="similarity">
    <text evidence="9">Belongs to the GSP H family.</text>
</comment>
<evidence type="ECO:0000256" key="5">
    <source>
        <dbReference type="ARBA" id="ARBA00022519"/>
    </source>
</evidence>
<evidence type="ECO:0000313" key="14">
    <source>
        <dbReference type="Proteomes" id="UP000319342"/>
    </source>
</evidence>
<evidence type="ECO:0000256" key="3">
    <source>
        <dbReference type="ARBA" id="ARBA00022475"/>
    </source>
</evidence>
<keyword evidence="6 11" id="KW-0812">Transmembrane</keyword>
<keyword evidence="4" id="KW-0488">Methylation</keyword>
<dbReference type="Gene3D" id="3.30.700.10">
    <property type="entry name" value="Glycoprotein, Type 4 Pilin"/>
    <property type="match status" value="1"/>
</dbReference>
<dbReference type="GO" id="GO:0015628">
    <property type="term" value="P:protein secretion by the type II secretion system"/>
    <property type="evidence" value="ECO:0007669"/>
    <property type="project" value="InterPro"/>
</dbReference>
<evidence type="ECO:0000256" key="10">
    <source>
        <dbReference type="ARBA" id="ARBA00030775"/>
    </source>
</evidence>
<dbReference type="GO" id="GO:0005886">
    <property type="term" value="C:plasma membrane"/>
    <property type="evidence" value="ECO:0007669"/>
    <property type="project" value="UniProtKB-SubCell"/>
</dbReference>
<dbReference type="SUPFAM" id="SSF54523">
    <property type="entry name" value="Pili subunits"/>
    <property type="match status" value="1"/>
</dbReference>
<evidence type="ECO:0000256" key="4">
    <source>
        <dbReference type="ARBA" id="ARBA00022481"/>
    </source>
</evidence>
<evidence type="ECO:0000256" key="2">
    <source>
        <dbReference type="ARBA" id="ARBA00021549"/>
    </source>
</evidence>
<dbReference type="GO" id="GO:0015627">
    <property type="term" value="C:type II protein secretion system complex"/>
    <property type="evidence" value="ECO:0007669"/>
    <property type="project" value="InterPro"/>
</dbReference>
<evidence type="ECO:0000256" key="7">
    <source>
        <dbReference type="ARBA" id="ARBA00022989"/>
    </source>
</evidence>
<keyword evidence="5" id="KW-0997">Cell inner membrane</keyword>
<dbReference type="Pfam" id="PF12019">
    <property type="entry name" value="GspH"/>
    <property type="match status" value="1"/>
</dbReference>
<sequence>MIELMVVVAIIGLIASIVTVSWEAILPRESLSAEVRRLSNMIQTARSEAISRSAEYQIVYDLGSREYWILPPFGKEGNYEPDPEQREPLMRHQLADDLRFYSIEIDGDEFAADEQVFVRFDAVGSSNAHTVVLEQRADPPIQSTIEVLPLTGLIRFHPGIYEREELDDGDFDS</sequence>
<dbReference type="AlphaFoldDB" id="A0A518CZV8"/>
<accession>A0A518CZV8</accession>
<protein>
    <recommendedName>
        <fullName evidence="2">Type II secretion system protein H</fullName>
    </recommendedName>
    <alternativeName>
        <fullName evidence="10">General secretion pathway protein H</fullName>
    </alternativeName>
</protein>
<proteinExistence type="inferred from homology"/>
<reference evidence="13 14" key="1">
    <citation type="submission" date="2019-02" db="EMBL/GenBank/DDBJ databases">
        <title>Deep-cultivation of Planctomycetes and their phenomic and genomic characterization uncovers novel biology.</title>
        <authorList>
            <person name="Wiegand S."/>
            <person name="Jogler M."/>
            <person name="Boedeker C."/>
            <person name="Pinto D."/>
            <person name="Vollmers J."/>
            <person name="Rivas-Marin E."/>
            <person name="Kohn T."/>
            <person name="Peeters S.H."/>
            <person name="Heuer A."/>
            <person name="Rast P."/>
            <person name="Oberbeckmann S."/>
            <person name="Bunk B."/>
            <person name="Jeske O."/>
            <person name="Meyerdierks A."/>
            <person name="Storesund J.E."/>
            <person name="Kallscheuer N."/>
            <person name="Luecker S."/>
            <person name="Lage O.M."/>
            <person name="Pohl T."/>
            <person name="Merkel B.J."/>
            <person name="Hornburger P."/>
            <person name="Mueller R.-W."/>
            <person name="Bruemmer F."/>
            <person name="Labrenz M."/>
            <person name="Spormann A.M."/>
            <person name="Op den Camp H."/>
            <person name="Overmann J."/>
            <person name="Amann R."/>
            <person name="Jetten M.S.M."/>
            <person name="Mascher T."/>
            <person name="Medema M.H."/>
            <person name="Devos D.P."/>
            <person name="Kaster A.-K."/>
            <person name="Ovreas L."/>
            <person name="Rohde M."/>
            <person name="Galperin M.Y."/>
            <person name="Jogler C."/>
        </authorList>
    </citation>
    <scope>NUCLEOTIDE SEQUENCE [LARGE SCALE GENOMIC DNA]</scope>
    <source>
        <strain evidence="13 14">Pla163</strain>
    </source>
</reference>
<gene>
    <name evidence="13" type="ORF">Pla163_18730</name>
</gene>
<dbReference type="InterPro" id="IPR045584">
    <property type="entry name" value="Pilin-like"/>
</dbReference>
<dbReference type="InterPro" id="IPR022346">
    <property type="entry name" value="T2SS_GspH"/>
</dbReference>
<evidence type="ECO:0000259" key="12">
    <source>
        <dbReference type="Pfam" id="PF12019"/>
    </source>
</evidence>
<evidence type="ECO:0000313" key="13">
    <source>
        <dbReference type="EMBL" id="QDU84759.1"/>
    </source>
</evidence>
<keyword evidence="8 11" id="KW-0472">Membrane</keyword>
<keyword evidence="3" id="KW-1003">Cell membrane</keyword>
<keyword evidence="7 11" id="KW-1133">Transmembrane helix</keyword>
<feature type="domain" description="General secretion pathway GspH" evidence="12">
    <location>
        <begin position="35"/>
        <end position="147"/>
    </location>
</feature>
<evidence type="ECO:0000256" key="11">
    <source>
        <dbReference type="SAM" id="Phobius"/>
    </source>
</evidence>
<feature type="transmembrane region" description="Helical" evidence="11">
    <location>
        <begin position="6"/>
        <end position="26"/>
    </location>
</feature>
<dbReference type="OrthoDB" id="9795612at2"/>
<evidence type="ECO:0000256" key="8">
    <source>
        <dbReference type="ARBA" id="ARBA00023136"/>
    </source>
</evidence>
<evidence type="ECO:0000256" key="9">
    <source>
        <dbReference type="ARBA" id="ARBA00025772"/>
    </source>
</evidence>
<name>A0A518CZV8_9BACT</name>
<evidence type="ECO:0000256" key="1">
    <source>
        <dbReference type="ARBA" id="ARBA00004377"/>
    </source>
</evidence>
<organism evidence="13 14">
    <name type="scientific">Rohdeia mirabilis</name>
    <dbReference type="NCBI Taxonomy" id="2528008"/>
    <lineage>
        <taxon>Bacteria</taxon>
        <taxon>Pseudomonadati</taxon>
        <taxon>Planctomycetota</taxon>
        <taxon>Planctomycetia</taxon>
        <taxon>Planctomycetia incertae sedis</taxon>
        <taxon>Rohdeia</taxon>
    </lineage>
</organism>